<dbReference type="InterPro" id="IPR029058">
    <property type="entry name" value="AB_hydrolase_fold"/>
</dbReference>
<dbReference type="Proteomes" id="UP000473574">
    <property type="component" value="Unassembled WGS sequence"/>
</dbReference>
<dbReference type="AlphaFoldDB" id="A0A6M0S650"/>
<dbReference type="GO" id="GO:0016829">
    <property type="term" value="F:lyase activity"/>
    <property type="evidence" value="ECO:0007669"/>
    <property type="project" value="UniProtKB-KW"/>
</dbReference>
<feature type="domain" description="AB hydrolase-1" evidence="2">
    <location>
        <begin position="28"/>
        <end position="255"/>
    </location>
</feature>
<dbReference type="GO" id="GO:0004185">
    <property type="term" value="F:serine-type carboxypeptidase activity"/>
    <property type="evidence" value="ECO:0007669"/>
    <property type="project" value="InterPro"/>
</dbReference>
<dbReference type="SUPFAM" id="SSF53474">
    <property type="entry name" value="alpha/beta-Hydrolases"/>
    <property type="match status" value="1"/>
</dbReference>
<evidence type="ECO:0000256" key="1">
    <source>
        <dbReference type="ARBA" id="ARBA00023239"/>
    </source>
</evidence>
<proteinExistence type="predicted"/>
<dbReference type="PANTHER" id="PTHR42916">
    <property type="entry name" value="2-SUCCINYL-5-ENOLPYRUVYL-6-HYDROXY-3-CYCLOHEXENE-1-CARBOXYLATE SYNTHASE"/>
    <property type="match status" value="1"/>
</dbReference>
<protein>
    <submittedName>
        <fullName evidence="3">Alpha/beta fold hydrolase</fullName>
    </submittedName>
</protein>
<comment type="caution">
    <text evidence="3">The sequence shown here is derived from an EMBL/GenBank/DDBJ whole genome shotgun (WGS) entry which is preliminary data.</text>
</comment>
<sequence length="265" mass="30797">MCDRNGCKQYTLKTFGKRKTLMKTLWCLHGNLQQPEVWSEITQGLQSRMPELKIHLVNLWDTLDDDCWDWSDAFCEKVQAIATDQPETQQYLLAYSLGGRLAWHALIARPALWSEAVIVNADPGIVSLQQKEQCLRRDRTWANRFLSEPWEELLTEWDRLPVFCNRPCATPRLEADFDRSKIARAFEVYSKGQMDDMRSHLAELSIPITYITGSEDKRYHQIGVELAHQVPSLRHISIEQAGHRVPWEQPATFLEILHRILVKSV</sequence>
<dbReference type="PANTHER" id="PTHR42916:SF1">
    <property type="entry name" value="PROTEIN PHYLLO, CHLOROPLASTIC"/>
    <property type="match status" value="1"/>
</dbReference>
<evidence type="ECO:0000313" key="3">
    <source>
        <dbReference type="EMBL" id="NEZ63937.1"/>
    </source>
</evidence>
<dbReference type="Pfam" id="PF12697">
    <property type="entry name" value="Abhydrolase_6"/>
    <property type="match status" value="1"/>
</dbReference>
<keyword evidence="3" id="KW-0378">Hydrolase</keyword>
<name>A0A6M0S650_9CYAN</name>
<reference evidence="3 4" key="1">
    <citation type="journal article" date="2020" name="Microb. Ecol.">
        <title>Ecogenomics of the Marine Benthic Filamentous Cyanobacterium Adonisia.</title>
        <authorList>
            <person name="Walter J.M."/>
            <person name="Coutinho F.H."/>
            <person name="Leomil L."/>
            <person name="Hargreaves P.I."/>
            <person name="Campeao M.E."/>
            <person name="Vieira V.V."/>
            <person name="Silva B.S."/>
            <person name="Fistarol G.O."/>
            <person name="Salomon P.S."/>
            <person name="Sawabe T."/>
            <person name="Mino S."/>
            <person name="Hosokawa M."/>
            <person name="Miyashita H."/>
            <person name="Maruyama F."/>
            <person name="van Verk M.C."/>
            <person name="Dutilh B.E."/>
            <person name="Thompson C.C."/>
            <person name="Thompson F.L."/>
        </authorList>
    </citation>
    <scope>NUCLEOTIDE SEQUENCE [LARGE SCALE GENOMIC DNA]</scope>
    <source>
        <strain evidence="3 4">CCMR0082</strain>
    </source>
</reference>
<dbReference type="InterPro" id="IPR033124">
    <property type="entry name" value="Ser_caboxypep_his_AS"/>
</dbReference>
<accession>A0A6M0S650</accession>
<dbReference type="Gene3D" id="3.40.50.1820">
    <property type="entry name" value="alpha/beta hydrolase"/>
    <property type="match status" value="1"/>
</dbReference>
<dbReference type="EMBL" id="QZCE01000002">
    <property type="protein sequence ID" value="NEZ63937.1"/>
    <property type="molecule type" value="Genomic_DNA"/>
</dbReference>
<organism evidence="3 4">
    <name type="scientific">Adonisia turfae CCMR0082</name>
    <dbReference type="NCBI Taxonomy" id="2304604"/>
    <lineage>
        <taxon>Bacteria</taxon>
        <taxon>Bacillati</taxon>
        <taxon>Cyanobacteriota</taxon>
        <taxon>Adonisia</taxon>
        <taxon>Adonisia turfae</taxon>
    </lineage>
</organism>
<evidence type="ECO:0000259" key="2">
    <source>
        <dbReference type="Pfam" id="PF12697"/>
    </source>
</evidence>
<dbReference type="PROSITE" id="PS00560">
    <property type="entry name" value="CARBOXYPEPT_SER_HIS"/>
    <property type="match status" value="1"/>
</dbReference>
<dbReference type="InterPro" id="IPR000073">
    <property type="entry name" value="AB_hydrolase_1"/>
</dbReference>
<keyword evidence="1" id="KW-0456">Lyase</keyword>
<evidence type="ECO:0000313" key="4">
    <source>
        <dbReference type="Proteomes" id="UP000473574"/>
    </source>
</evidence>
<gene>
    <name evidence="3" type="ORF">D0962_14265</name>
</gene>